<dbReference type="Proteomes" id="UP000297245">
    <property type="component" value="Unassembled WGS sequence"/>
</dbReference>
<proteinExistence type="inferred from homology"/>
<dbReference type="AlphaFoldDB" id="A0A4S8MIQ8"/>
<dbReference type="GO" id="GO:0016787">
    <property type="term" value="F:hydrolase activity"/>
    <property type="evidence" value="ECO:0007669"/>
    <property type="project" value="UniProtKB-KW"/>
</dbReference>
<dbReference type="PANTHER" id="PTHR22930">
    <property type="match status" value="1"/>
</dbReference>
<keyword evidence="6" id="KW-0378">Hydrolase</keyword>
<dbReference type="PANTHER" id="PTHR22930:SF85">
    <property type="entry name" value="GH03217P-RELATED"/>
    <property type="match status" value="1"/>
</dbReference>
<keyword evidence="5" id="KW-0479">Metal-binding</keyword>
<keyword evidence="7" id="KW-0539">Nucleus</keyword>
<comment type="cofactor">
    <cofactor evidence="1">
        <name>a divalent metal cation</name>
        <dbReference type="ChEBI" id="CHEBI:60240"/>
    </cofactor>
</comment>
<evidence type="ECO:0000259" key="8">
    <source>
        <dbReference type="Pfam" id="PF13359"/>
    </source>
</evidence>
<keyword evidence="10" id="KW-1185">Reference proteome</keyword>
<feature type="domain" description="DDE Tnp4" evidence="8">
    <location>
        <begin position="214"/>
        <end position="322"/>
    </location>
</feature>
<evidence type="ECO:0000256" key="2">
    <source>
        <dbReference type="ARBA" id="ARBA00004123"/>
    </source>
</evidence>
<evidence type="ECO:0000256" key="1">
    <source>
        <dbReference type="ARBA" id="ARBA00001968"/>
    </source>
</evidence>
<comment type="similarity">
    <text evidence="3">Belongs to the HARBI1 family.</text>
</comment>
<accession>A0A4S8MIQ8</accession>
<protein>
    <recommendedName>
        <fullName evidence="8">DDE Tnp4 domain-containing protein</fullName>
    </recommendedName>
</protein>
<dbReference type="InterPro" id="IPR027806">
    <property type="entry name" value="HARBI1_dom"/>
</dbReference>
<dbReference type="GO" id="GO:0046872">
    <property type="term" value="F:metal ion binding"/>
    <property type="evidence" value="ECO:0007669"/>
    <property type="project" value="UniProtKB-KW"/>
</dbReference>
<dbReference type="InterPro" id="IPR045249">
    <property type="entry name" value="HARBI1-like"/>
</dbReference>
<name>A0A4S8MIQ8_DENBC</name>
<dbReference type="OrthoDB" id="3246760at2759"/>
<evidence type="ECO:0000256" key="5">
    <source>
        <dbReference type="ARBA" id="ARBA00022723"/>
    </source>
</evidence>
<comment type="subcellular location">
    <subcellularLocation>
        <location evidence="2">Nucleus</location>
    </subcellularLocation>
</comment>
<dbReference type="GO" id="GO:0005634">
    <property type="term" value="C:nucleus"/>
    <property type="evidence" value="ECO:0007669"/>
    <property type="project" value="UniProtKB-SubCell"/>
</dbReference>
<dbReference type="Pfam" id="PF13359">
    <property type="entry name" value="DDE_Tnp_4"/>
    <property type="match status" value="1"/>
</dbReference>
<dbReference type="GO" id="GO:0004518">
    <property type="term" value="F:nuclease activity"/>
    <property type="evidence" value="ECO:0007669"/>
    <property type="project" value="UniProtKB-KW"/>
</dbReference>
<keyword evidence="4" id="KW-0540">Nuclease</keyword>
<evidence type="ECO:0000313" key="10">
    <source>
        <dbReference type="Proteomes" id="UP000297245"/>
    </source>
</evidence>
<reference evidence="9 10" key="1">
    <citation type="journal article" date="2019" name="Nat. Ecol. Evol.">
        <title>Megaphylogeny resolves global patterns of mushroom evolution.</title>
        <authorList>
            <person name="Varga T."/>
            <person name="Krizsan K."/>
            <person name="Foldi C."/>
            <person name="Dima B."/>
            <person name="Sanchez-Garcia M."/>
            <person name="Sanchez-Ramirez S."/>
            <person name="Szollosi G.J."/>
            <person name="Szarkandi J.G."/>
            <person name="Papp V."/>
            <person name="Albert L."/>
            <person name="Andreopoulos W."/>
            <person name="Angelini C."/>
            <person name="Antonin V."/>
            <person name="Barry K.W."/>
            <person name="Bougher N.L."/>
            <person name="Buchanan P."/>
            <person name="Buyck B."/>
            <person name="Bense V."/>
            <person name="Catcheside P."/>
            <person name="Chovatia M."/>
            <person name="Cooper J."/>
            <person name="Damon W."/>
            <person name="Desjardin D."/>
            <person name="Finy P."/>
            <person name="Geml J."/>
            <person name="Haridas S."/>
            <person name="Hughes K."/>
            <person name="Justo A."/>
            <person name="Karasinski D."/>
            <person name="Kautmanova I."/>
            <person name="Kiss B."/>
            <person name="Kocsube S."/>
            <person name="Kotiranta H."/>
            <person name="LaButti K.M."/>
            <person name="Lechner B.E."/>
            <person name="Liimatainen K."/>
            <person name="Lipzen A."/>
            <person name="Lukacs Z."/>
            <person name="Mihaltcheva S."/>
            <person name="Morgado L.N."/>
            <person name="Niskanen T."/>
            <person name="Noordeloos M.E."/>
            <person name="Ohm R.A."/>
            <person name="Ortiz-Santana B."/>
            <person name="Ovrebo C."/>
            <person name="Racz N."/>
            <person name="Riley R."/>
            <person name="Savchenko A."/>
            <person name="Shiryaev A."/>
            <person name="Soop K."/>
            <person name="Spirin V."/>
            <person name="Szebenyi C."/>
            <person name="Tomsovsky M."/>
            <person name="Tulloss R.E."/>
            <person name="Uehling J."/>
            <person name="Grigoriev I.V."/>
            <person name="Vagvolgyi C."/>
            <person name="Papp T."/>
            <person name="Martin F.M."/>
            <person name="Miettinen O."/>
            <person name="Hibbett D.S."/>
            <person name="Nagy L.G."/>
        </authorList>
    </citation>
    <scope>NUCLEOTIDE SEQUENCE [LARGE SCALE GENOMIC DNA]</scope>
    <source>
        <strain evidence="9 10">CBS 962.96</strain>
    </source>
</reference>
<gene>
    <name evidence="9" type="ORF">K435DRAFT_817630</name>
</gene>
<dbReference type="EMBL" id="ML179075">
    <property type="protein sequence ID" value="THV02628.1"/>
    <property type="molecule type" value="Genomic_DNA"/>
</dbReference>
<sequence length="343" mass="39682">MPRRTERQILTDELFKAILIQLVLDSEEELLQDLLEDEEDEEEDDDDLNDPLSHVLLEALAGLYANRYTVERRPILKSSENLDLLLHTYKLERPEIFRSFVRMTPKAFDSLVSAIENDEVFTRGDQTPVEYQLAVALYRLGHYGNAASTVKVALWAGIGYGTVRLFMKRVMEAVCRESFRKTVMAWPNDEAKTCAMNWVEENSCKAWRPGWLMVDGTLVPLYSRPSFFGNTWYDRKSNYSMNLQLVTTPDLRIIDFAVGLPGSQHDATAWKDTYVYQNHHILLNHGEWVWADSAYPLREWCQAPYKAYFCHTQLKYLDQRRKSLTTTSITTGSRGFASNQNIP</sequence>
<organism evidence="9 10">
    <name type="scientific">Dendrothele bispora (strain CBS 962.96)</name>
    <dbReference type="NCBI Taxonomy" id="1314807"/>
    <lineage>
        <taxon>Eukaryota</taxon>
        <taxon>Fungi</taxon>
        <taxon>Dikarya</taxon>
        <taxon>Basidiomycota</taxon>
        <taxon>Agaricomycotina</taxon>
        <taxon>Agaricomycetes</taxon>
        <taxon>Agaricomycetidae</taxon>
        <taxon>Agaricales</taxon>
        <taxon>Agaricales incertae sedis</taxon>
        <taxon>Dendrothele</taxon>
    </lineage>
</organism>
<evidence type="ECO:0000256" key="7">
    <source>
        <dbReference type="ARBA" id="ARBA00023242"/>
    </source>
</evidence>
<evidence type="ECO:0000256" key="4">
    <source>
        <dbReference type="ARBA" id="ARBA00022722"/>
    </source>
</evidence>
<evidence type="ECO:0000256" key="6">
    <source>
        <dbReference type="ARBA" id="ARBA00022801"/>
    </source>
</evidence>
<evidence type="ECO:0000256" key="3">
    <source>
        <dbReference type="ARBA" id="ARBA00006958"/>
    </source>
</evidence>
<evidence type="ECO:0000313" key="9">
    <source>
        <dbReference type="EMBL" id="THV02628.1"/>
    </source>
</evidence>